<dbReference type="AlphaFoldDB" id="A0A4R3N3U3"/>
<evidence type="ECO:0000313" key="3">
    <source>
        <dbReference type="EMBL" id="TCT22686.1"/>
    </source>
</evidence>
<gene>
    <name evidence="3" type="ORF">EDC35_10216</name>
</gene>
<dbReference type="InterPro" id="IPR039315">
    <property type="entry name" value="CheW"/>
</dbReference>
<dbReference type="RefSeq" id="WP_132975747.1">
    <property type="nucleotide sequence ID" value="NZ_SMAO01000002.1"/>
</dbReference>
<dbReference type="InterPro" id="IPR002545">
    <property type="entry name" value="CheW-lke_dom"/>
</dbReference>
<proteinExistence type="predicted"/>
<comment type="caution">
    <text evidence="3">The sequence shown here is derived from an EMBL/GenBank/DDBJ whole genome shotgun (WGS) entry which is preliminary data.</text>
</comment>
<evidence type="ECO:0000259" key="2">
    <source>
        <dbReference type="PROSITE" id="PS50851"/>
    </source>
</evidence>
<reference evidence="3 4" key="1">
    <citation type="submission" date="2019-03" db="EMBL/GenBank/DDBJ databases">
        <title>Genomic Encyclopedia of Type Strains, Phase IV (KMG-IV): sequencing the most valuable type-strain genomes for metagenomic binning, comparative biology and taxonomic classification.</title>
        <authorList>
            <person name="Goeker M."/>
        </authorList>
    </citation>
    <scope>NUCLEOTIDE SEQUENCE [LARGE SCALE GENOMIC DNA]</scope>
    <source>
        <strain evidence="3 4">DSM 13587</strain>
    </source>
</reference>
<keyword evidence="4" id="KW-1185">Reference proteome</keyword>
<dbReference type="Pfam" id="PF01584">
    <property type="entry name" value="CheW"/>
    <property type="match status" value="1"/>
</dbReference>
<feature type="region of interest" description="Disordered" evidence="1">
    <location>
        <begin position="102"/>
        <end position="121"/>
    </location>
</feature>
<dbReference type="PANTHER" id="PTHR22617">
    <property type="entry name" value="CHEMOTAXIS SENSOR HISTIDINE KINASE-RELATED"/>
    <property type="match status" value="1"/>
</dbReference>
<dbReference type="SMART" id="SM00260">
    <property type="entry name" value="CheW"/>
    <property type="match status" value="1"/>
</dbReference>
<dbReference type="InterPro" id="IPR036061">
    <property type="entry name" value="CheW-like_dom_sf"/>
</dbReference>
<sequence length="201" mass="22610">MARTHRSKTDLHALIRNLDARCRAQMAGASDTMTPPDTWAAVLFRVRSQLFLTPLEQIAEVLDLPWEITRVPGTKPWLLGVANNRGTLLPIYDLATLIEGGQPAPRQQRKEPGLERRRDGAHRRRERVLVVRQEELPCGLAVSEAIGMRHIKFSDRVDEVQAELGASRPYVESSFLLDGIKVPVIALRQMMTDPLFNAAMN</sequence>
<accession>A0A4R3N3U3</accession>
<dbReference type="Proteomes" id="UP000295717">
    <property type="component" value="Unassembled WGS sequence"/>
</dbReference>
<dbReference type="PROSITE" id="PS50851">
    <property type="entry name" value="CHEW"/>
    <property type="match status" value="1"/>
</dbReference>
<evidence type="ECO:0000313" key="4">
    <source>
        <dbReference type="Proteomes" id="UP000295717"/>
    </source>
</evidence>
<organism evidence="3 4">
    <name type="scientific">Thiobaca trueperi</name>
    <dbReference type="NCBI Taxonomy" id="127458"/>
    <lineage>
        <taxon>Bacteria</taxon>
        <taxon>Pseudomonadati</taxon>
        <taxon>Pseudomonadota</taxon>
        <taxon>Gammaproteobacteria</taxon>
        <taxon>Chromatiales</taxon>
        <taxon>Chromatiaceae</taxon>
        <taxon>Thiobaca</taxon>
    </lineage>
</organism>
<dbReference type="SUPFAM" id="SSF50341">
    <property type="entry name" value="CheW-like"/>
    <property type="match status" value="1"/>
</dbReference>
<dbReference type="OrthoDB" id="5298045at2"/>
<feature type="compositionally biased region" description="Basic and acidic residues" evidence="1">
    <location>
        <begin position="108"/>
        <end position="118"/>
    </location>
</feature>
<feature type="domain" description="CheW-like" evidence="2">
    <location>
        <begin position="38"/>
        <end position="196"/>
    </location>
</feature>
<name>A0A4R3N3U3_9GAMM</name>
<evidence type="ECO:0000256" key="1">
    <source>
        <dbReference type="SAM" id="MobiDB-lite"/>
    </source>
</evidence>
<dbReference type="Gene3D" id="2.40.50.180">
    <property type="entry name" value="CheA-289, Domain 4"/>
    <property type="match status" value="1"/>
</dbReference>
<dbReference type="EMBL" id="SMAO01000002">
    <property type="protein sequence ID" value="TCT22686.1"/>
    <property type="molecule type" value="Genomic_DNA"/>
</dbReference>
<dbReference type="PANTHER" id="PTHR22617:SF43">
    <property type="entry name" value="PROTEIN PILI"/>
    <property type="match status" value="1"/>
</dbReference>
<dbReference type="GO" id="GO:0006935">
    <property type="term" value="P:chemotaxis"/>
    <property type="evidence" value="ECO:0007669"/>
    <property type="project" value="InterPro"/>
</dbReference>
<dbReference type="GO" id="GO:0005829">
    <property type="term" value="C:cytosol"/>
    <property type="evidence" value="ECO:0007669"/>
    <property type="project" value="TreeGrafter"/>
</dbReference>
<dbReference type="GO" id="GO:0007165">
    <property type="term" value="P:signal transduction"/>
    <property type="evidence" value="ECO:0007669"/>
    <property type="project" value="InterPro"/>
</dbReference>
<protein>
    <submittedName>
        <fullName evidence="3">Twitching motility protein PilI</fullName>
    </submittedName>
</protein>